<sequence length="175" mass="19706">GSINVGLLTHFSDRTHVSTCQVQTTGSVYSLIAAREFSMFLRKLARFYSKDCKEHILDKSSNVLLRRTMANVNLIYSTQVKDNDPRQHPVLIIGQLKNLNRIKFDDIKCKLGGRVSEEDFKFAVKRCSGSQNDPVNLYLNQATLAALPDQASRHNAPSRPHALTKLVKSETFDVD</sequence>
<reference evidence="2" key="1">
    <citation type="submission" date="2015-11" db="EMBL/GenBank/DDBJ databases">
        <title>De novo transcriptome assembly of four potential Pierce s Disease insect vectors from Arizona vineyards.</title>
        <authorList>
            <person name="Tassone E.E."/>
        </authorList>
    </citation>
    <scope>NUCLEOTIDE SEQUENCE</scope>
</reference>
<dbReference type="Pfam" id="PF18295">
    <property type="entry name" value="Pdase_M17_N2"/>
    <property type="match status" value="1"/>
</dbReference>
<feature type="non-terminal residue" evidence="2">
    <location>
        <position position="175"/>
    </location>
</feature>
<name>A0A1B6LZ00_9HEMI</name>
<evidence type="ECO:0000259" key="1">
    <source>
        <dbReference type="Pfam" id="PF18295"/>
    </source>
</evidence>
<dbReference type="InterPro" id="IPR041417">
    <property type="entry name" value="NPEPL1_N"/>
</dbReference>
<protein>
    <recommendedName>
        <fullName evidence="1">Probable aminopeptidase NPEPL1 N-terminal domain-containing protein</fullName>
    </recommendedName>
</protein>
<gene>
    <name evidence="2" type="ORF">g.13627</name>
</gene>
<proteinExistence type="predicted"/>
<dbReference type="AlphaFoldDB" id="A0A1B6LZ00"/>
<feature type="domain" description="Probable aminopeptidase NPEPL1 N-terminal" evidence="1">
    <location>
        <begin position="88"/>
        <end position="174"/>
    </location>
</feature>
<dbReference type="EMBL" id="GEBQ01011054">
    <property type="protein sequence ID" value="JAT28923.1"/>
    <property type="molecule type" value="Transcribed_RNA"/>
</dbReference>
<organism evidence="2">
    <name type="scientific">Graphocephala atropunctata</name>
    <dbReference type="NCBI Taxonomy" id="36148"/>
    <lineage>
        <taxon>Eukaryota</taxon>
        <taxon>Metazoa</taxon>
        <taxon>Ecdysozoa</taxon>
        <taxon>Arthropoda</taxon>
        <taxon>Hexapoda</taxon>
        <taxon>Insecta</taxon>
        <taxon>Pterygota</taxon>
        <taxon>Neoptera</taxon>
        <taxon>Paraneoptera</taxon>
        <taxon>Hemiptera</taxon>
        <taxon>Auchenorrhyncha</taxon>
        <taxon>Membracoidea</taxon>
        <taxon>Cicadellidae</taxon>
        <taxon>Cicadellinae</taxon>
        <taxon>Cicadellini</taxon>
        <taxon>Graphocephala</taxon>
    </lineage>
</organism>
<feature type="non-terminal residue" evidence="2">
    <location>
        <position position="1"/>
    </location>
</feature>
<accession>A0A1B6LZ00</accession>
<dbReference type="Gene3D" id="3.40.50.10590">
    <property type="entry name" value="Zn-dependent exopeptidases"/>
    <property type="match status" value="1"/>
</dbReference>
<evidence type="ECO:0000313" key="2">
    <source>
        <dbReference type="EMBL" id="JAT28923.1"/>
    </source>
</evidence>